<comment type="similarity">
    <text evidence="5">Belongs to the serine/threonine dehydratase family.</text>
</comment>
<dbReference type="GO" id="GO:0030170">
    <property type="term" value="F:pyridoxal phosphate binding"/>
    <property type="evidence" value="ECO:0007669"/>
    <property type="project" value="InterPro"/>
</dbReference>
<name>A0A538SYS9_UNCEI</name>
<dbReference type="InterPro" id="IPR001926">
    <property type="entry name" value="TrpB-like_PALP"/>
</dbReference>
<comment type="cofactor">
    <cofactor evidence="2">
        <name>pyridoxal 5'-phosphate</name>
        <dbReference type="ChEBI" id="CHEBI:597326"/>
    </cofactor>
</comment>
<evidence type="ECO:0000256" key="6">
    <source>
        <dbReference type="ARBA" id="ARBA00022842"/>
    </source>
</evidence>
<dbReference type="PANTHER" id="PTHR43050">
    <property type="entry name" value="SERINE / THREONINE RACEMASE FAMILY MEMBER"/>
    <property type="match status" value="1"/>
</dbReference>
<organism evidence="11 12">
    <name type="scientific">Eiseniibacteriota bacterium</name>
    <dbReference type="NCBI Taxonomy" id="2212470"/>
    <lineage>
        <taxon>Bacteria</taxon>
        <taxon>Candidatus Eiseniibacteriota</taxon>
    </lineage>
</organism>
<dbReference type="GO" id="GO:0005524">
    <property type="term" value="F:ATP binding"/>
    <property type="evidence" value="ECO:0007669"/>
    <property type="project" value="TreeGrafter"/>
</dbReference>
<dbReference type="InterPro" id="IPR000634">
    <property type="entry name" value="Ser/Thr_deHydtase_PyrdxlP-BS"/>
</dbReference>
<dbReference type="PANTHER" id="PTHR43050:SF1">
    <property type="entry name" value="SERINE RACEMASE"/>
    <property type="match status" value="1"/>
</dbReference>
<evidence type="ECO:0000256" key="3">
    <source>
        <dbReference type="ARBA" id="ARBA00001936"/>
    </source>
</evidence>
<dbReference type="Gene3D" id="3.40.50.1100">
    <property type="match status" value="2"/>
</dbReference>
<dbReference type="FunFam" id="3.40.50.1100:FF:000005">
    <property type="entry name" value="Threonine dehydratase catabolic"/>
    <property type="match status" value="1"/>
</dbReference>
<evidence type="ECO:0000313" key="11">
    <source>
        <dbReference type="EMBL" id="TMQ56548.1"/>
    </source>
</evidence>
<evidence type="ECO:0000259" key="10">
    <source>
        <dbReference type="Pfam" id="PF00291"/>
    </source>
</evidence>
<dbReference type="PROSITE" id="PS00165">
    <property type="entry name" value="DEHYDRATASE_SER_THR"/>
    <property type="match status" value="1"/>
</dbReference>
<dbReference type="GO" id="GO:0006520">
    <property type="term" value="P:amino acid metabolic process"/>
    <property type="evidence" value="ECO:0007669"/>
    <property type="project" value="InterPro"/>
</dbReference>
<dbReference type="GO" id="GO:0030378">
    <property type="term" value="F:serine racemase activity"/>
    <property type="evidence" value="ECO:0007669"/>
    <property type="project" value="TreeGrafter"/>
</dbReference>
<accession>A0A538SYS9</accession>
<gene>
    <name evidence="11" type="ORF">E6K72_04925</name>
</gene>
<dbReference type="GO" id="GO:0000287">
    <property type="term" value="F:magnesium ion binding"/>
    <property type="evidence" value="ECO:0007669"/>
    <property type="project" value="TreeGrafter"/>
</dbReference>
<keyword evidence="8" id="KW-0456">Lyase</keyword>
<dbReference type="GO" id="GO:0003941">
    <property type="term" value="F:L-serine ammonia-lyase activity"/>
    <property type="evidence" value="ECO:0007669"/>
    <property type="project" value="TreeGrafter"/>
</dbReference>
<evidence type="ECO:0000256" key="7">
    <source>
        <dbReference type="ARBA" id="ARBA00022898"/>
    </source>
</evidence>
<evidence type="ECO:0000256" key="8">
    <source>
        <dbReference type="ARBA" id="ARBA00023239"/>
    </source>
</evidence>
<dbReference type="EMBL" id="VBOS01000163">
    <property type="protein sequence ID" value="TMQ56548.1"/>
    <property type="molecule type" value="Genomic_DNA"/>
</dbReference>
<evidence type="ECO:0000313" key="12">
    <source>
        <dbReference type="Proteomes" id="UP000317716"/>
    </source>
</evidence>
<proteinExistence type="inferred from homology"/>
<dbReference type="CDD" id="cd01562">
    <property type="entry name" value="Thr-dehyd"/>
    <property type="match status" value="1"/>
</dbReference>
<comment type="caution">
    <text evidence="11">The sequence shown here is derived from an EMBL/GenBank/DDBJ whole genome shotgun (WGS) entry which is preliminary data.</text>
</comment>
<evidence type="ECO:0000256" key="2">
    <source>
        <dbReference type="ARBA" id="ARBA00001933"/>
    </source>
</evidence>
<dbReference type="GO" id="GO:0018114">
    <property type="term" value="F:threonine racemase activity"/>
    <property type="evidence" value="ECO:0007669"/>
    <property type="project" value="TreeGrafter"/>
</dbReference>
<sequence>MADWTARLLSARKGLEGVAHRTPVATSRTLDERVGARVFLKCENLQRGGAFKFRGAWNAISRLPDDARRRGVIAYSSGNHAQAVALVARMRGIPATIVMPRWASRSKLEATRGYGAEVVLYGPEPQGAASGPPDPAETRAGAPTAESREALAARLARERGLTLIPPFDHPDILAGQGTAACELIEEAGPLDALLVPVGGGGLISGSAIAARHLAGECRVIGVEPEAGDDGARSFRSGRIERAENPQTIADGARTPALGEITFPIIRRWVSEMTAVPDSALIEAMRFVWERMKLVVEPTGVLGLAALTSGQVKLPGSRVGVILSGGNVDPERAAAWLGSG</sequence>
<keyword evidence="7" id="KW-0663">Pyridoxal phosphate</keyword>
<feature type="domain" description="Tryptophan synthase beta chain-like PALP" evidence="10">
    <location>
        <begin position="20"/>
        <end position="324"/>
    </location>
</feature>
<evidence type="ECO:0000256" key="1">
    <source>
        <dbReference type="ARBA" id="ARBA00001913"/>
    </source>
</evidence>
<comment type="cofactor">
    <cofactor evidence="4">
        <name>Mg(2+)</name>
        <dbReference type="ChEBI" id="CHEBI:18420"/>
    </cofactor>
</comment>
<dbReference type="FunFam" id="3.40.50.1100:FF:000007">
    <property type="entry name" value="L-threonine dehydratase catabolic TdcB"/>
    <property type="match status" value="1"/>
</dbReference>
<dbReference type="InterPro" id="IPR036052">
    <property type="entry name" value="TrpB-like_PALP_sf"/>
</dbReference>
<feature type="region of interest" description="Disordered" evidence="9">
    <location>
        <begin position="124"/>
        <end position="146"/>
    </location>
</feature>
<dbReference type="Pfam" id="PF00291">
    <property type="entry name" value="PALP"/>
    <property type="match status" value="1"/>
</dbReference>
<evidence type="ECO:0000256" key="5">
    <source>
        <dbReference type="ARBA" id="ARBA00010869"/>
    </source>
</evidence>
<evidence type="ECO:0000256" key="9">
    <source>
        <dbReference type="SAM" id="MobiDB-lite"/>
    </source>
</evidence>
<dbReference type="Proteomes" id="UP000317716">
    <property type="component" value="Unassembled WGS sequence"/>
</dbReference>
<keyword evidence="6" id="KW-0460">Magnesium</keyword>
<dbReference type="SUPFAM" id="SSF53686">
    <property type="entry name" value="Tryptophan synthase beta subunit-like PLP-dependent enzymes"/>
    <property type="match status" value="1"/>
</dbReference>
<reference evidence="11 12" key="1">
    <citation type="journal article" date="2019" name="Nat. Microbiol.">
        <title>Mediterranean grassland soil C-N compound turnover is dependent on rainfall and depth, and is mediated by genomically divergent microorganisms.</title>
        <authorList>
            <person name="Diamond S."/>
            <person name="Andeer P.F."/>
            <person name="Li Z."/>
            <person name="Crits-Christoph A."/>
            <person name="Burstein D."/>
            <person name="Anantharaman K."/>
            <person name="Lane K.R."/>
            <person name="Thomas B.C."/>
            <person name="Pan C."/>
            <person name="Northen T.R."/>
            <person name="Banfield J.F."/>
        </authorList>
    </citation>
    <scope>NUCLEOTIDE SEQUENCE [LARGE SCALE GENOMIC DNA]</scope>
    <source>
        <strain evidence="11">WS_2</strain>
    </source>
</reference>
<comment type="cofactor">
    <cofactor evidence="1">
        <name>Ca(2+)</name>
        <dbReference type="ChEBI" id="CHEBI:29108"/>
    </cofactor>
</comment>
<evidence type="ECO:0000256" key="4">
    <source>
        <dbReference type="ARBA" id="ARBA00001946"/>
    </source>
</evidence>
<dbReference type="GO" id="GO:0008721">
    <property type="term" value="F:D-serine ammonia-lyase activity"/>
    <property type="evidence" value="ECO:0007669"/>
    <property type="project" value="TreeGrafter"/>
</dbReference>
<protein>
    <submittedName>
        <fullName evidence="11">Pyridoxal-phosphate dependent enzyme</fullName>
    </submittedName>
</protein>
<comment type="cofactor">
    <cofactor evidence="3">
        <name>Mn(2+)</name>
        <dbReference type="ChEBI" id="CHEBI:29035"/>
    </cofactor>
</comment>
<dbReference type="AlphaFoldDB" id="A0A538SYS9"/>